<dbReference type="PANTHER" id="PTHR30349">
    <property type="entry name" value="PHAGE INTEGRASE-RELATED"/>
    <property type="match status" value="1"/>
</dbReference>
<dbReference type="InterPro" id="IPR011010">
    <property type="entry name" value="DNA_brk_join_enz"/>
</dbReference>
<dbReference type="Pfam" id="PF00589">
    <property type="entry name" value="Phage_integrase"/>
    <property type="match status" value="1"/>
</dbReference>
<dbReference type="GO" id="GO:0006310">
    <property type="term" value="P:DNA recombination"/>
    <property type="evidence" value="ECO:0007669"/>
    <property type="project" value="UniProtKB-KW"/>
</dbReference>
<comment type="caution">
    <text evidence="5">The sequence shown here is derived from an EMBL/GenBank/DDBJ whole genome shotgun (WGS) entry which is preliminary data.</text>
</comment>
<protein>
    <submittedName>
        <fullName evidence="5">Integrase</fullName>
    </submittedName>
</protein>
<gene>
    <name evidence="5" type="ORF">A6770_38565</name>
</gene>
<dbReference type="PROSITE" id="PS51898">
    <property type="entry name" value="TYR_RECOMBINASE"/>
    <property type="match status" value="1"/>
</dbReference>
<dbReference type="Gene3D" id="1.10.443.10">
    <property type="entry name" value="Intergrase catalytic core"/>
    <property type="match status" value="1"/>
</dbReference>
<dbReference type="PANTHER" id="PTHR30349:SF41">
    <property type="entry name" value="INTEGRASE_RECOMBINASE PROTEIN MJ0367-RELATED"/>
    <property type="match status" value="1"/>
</dbReference>
<dbReference type="GO" id="GO:0003677">
    <property type="term" value="F:DNA binding"/>
    <property type="evidence" value="ECO:0007669"/>
    <property type="project" value="UniProtKB-KW"/>
</dbReference>
<evidence type="ECO:0000256" key="3">
    <source>
        <dbReference type="ARBA" id="ARBA00023172"/>
    </source>
</evidence>
<dbReference type="CDD" id="cd00397">
    <property type="entry name" value="DNA_BRE_C"/>
    <property type="match status" value="1"/>
</dbReference>
<dbReference type="Proteomes" id="UP000252107">
    <property type="component" value="Unassembled WGS sequence"/>
</dbReference>
<dbReference type="GO" id="GO:0015074">
    <property type="term" value="P:DNA integration"/>
    <property type="evidence" value="ECO:0007669"/>
    <property type="project" value="InterPro"/>
</dbReference>
<proteinExistence type="inferred from homology"/>
<reference evidence="5" key="1">
    <citation type="submission" date="2016-04" db="EMBL/GenBank/DDBJ databases">
        <authorList>
            <person name="Tabuchi Yagui T.R."/>
        </authorList>
    </citation>
    <scope>NUCLEOTIDE SEQUENCE [LARGE SCALE GENOMIC DNA]</scope>
    <source>
        <strain evidence="5">NIES-26</strain>
    </source>
</reference>
<evidence type="ECO:0000256" key="1">
    <source>
        <dbReference type="ARBA" id="ARBA00008857"/>
    </source>
</evidence>
<keyword evidence="6" id="KW-1185">Reference proteome</keyword>
<feature type="domain" description="Tyr recombinase" evidence="4">
    <location>
        <begin position="128"/>
        <end position="312"/>
    </location>
</feature>
<comment type="similarity">
    <text evidence="1">Belongs to the 'phage' integrase family.</text>
</comment>
<dbReference type="InterPro" id="IPR050090">
    <property type="entry name" value="Tyrosine_recombinase_XerCD"/>
</dbReference>
<sequence>MHETIENSFPSPLVLPAPIPLVEHPAAVYLASLSPGSRTSMRYALDAIARVLTDNSCDAMTLNWAALRYKHTAAVRAAFSQKYAPAYVNKLLSALRRVLKEALRLELIDAVDFSRAVDIQNVKASKQLRGRILTQEEIAALMQVCFDDPTPAGYRDAALIAILRGCGVRRSELVNLNLSDLDLNTGAVFVRHGKGGKDRTVYLPDSGLAVVSDWLSLRGNEDEPLLCQINKSGRIVRQRLTSQAVLFILLKRGQLIGVANFSAHDFRRTFISELLDNGEDISTVQRLAGHANTNQTARYDRRGEETKRRAVQKLSIPVRQKNL</sequence>
<name>A0A367RV79_9NOSO</name>
<keyword evidence="2" id="KW-0238">DNA-binding</keyword>
<evidence type="ECO:0000313" key="5">
    <source>
        <dbReference type="EMBL" id="RCJ39620.1"/>
    </source>
</evidence>
<dbReference type="InterPro" id="IPR002104">
    <property type="entry name" value="Integrase_catalytic"/>
</dbReference>
<dbReference type="SUPFAM" id="SSF56349">
    <property type="entry name" value="DNA breaking-rejoining enzymes"/>
    <property type="match status" value="1"/>
</dbReference>
<evidence type="ECO:0000259" key="4">
    <source>
        <dbReference type="PROSITE" id="PS51898"/>
    </source>
</evidence>
<accession>A0A367RV79</accession>
<dbReference type="AlphaFoldDB" id="A0A367RV79"/>
<dbReference type="InterPro" id="IPR013762">
    <property type="entry name" value="Integrase-like_cat_sf"/>
</dbReference>
<evidence type="ECO:0000313" key="6">
    <source>
        <dbReference type="Proteomes" id="UP000252107"/>
    </source>
</evidence>
<evidence type="ECO:0000256" key="2">
    <source>
        <dbReference type="ARBA" id="ARBA00023125"/>
    </source>
</evidence>
<dbReference type="EMBL" id="LXQD01000067">
    <property type="protein sequence ID" value="RCJ39620.1"/>
    <property type="molecule type" value="Genomic_DNA"/>
</dbReference>
<organism evidence="5 6">
    <name type="scientific">Nostoc minutum NIES-26</name>
    <dbReference type="NCBI Taxonomy" id="1844469"/>
    <lineage>
        <taxon>Bacteria</taxon>
        <taxon>Bacillati</taxon>
        <taxon>Cyanobacteriota</taxon>
        <taxon>Cyanophyceae</taxon>
        <taxon>Nostocales</taxon>
        <taxon>Nostocaceae</taxon>
        <taxon>Nostoc</taxon>
    </lineage>
</organism>
<keyword evidence="3" id="KW-0233">DNA recombination</keyword>